<gene>
    <name evidence="1" type="ORF">PPRIM_AZ9-3.1.T0300264</name>
</gene>
<keyword evidence="2" id="KW-1185">Reference proteome</keyword>
<sequence>MLEFQIKAQIHHQCNSQSTFDSISKFFKVTGALRDGRKIALSEFINYDKEFQFITYNLQRNLHMSIQELYEYSNQKEFKQYINQSQEILKIQIEKFQDNDLHNTLSIQNLDSSKIWFEFNKKKVIDVYILNFVPFANDGKTITDILNYFDYLVQIKPEEKKKTKANKNDVQKMNQDYESIKLQPYSIRTLEMNNLNKAINSLYLGISDLNKKIEFKDQFQFIVKNSKRQITKIIEQLKPIQKQTYPEKLLNQLQDIINNKNGSEEKLEFIIIKLIQQNNLFDEFFFKNYDDNNQIIKIIKHYLREQIYNCILQENQEIIPYDKIMIYLVILNQKKSLADLENQIKQMFSYTNERLAIYKHEWSGKIISDQEILDQFLITQTKILKSKKYKIINKNLFHQTIMQLQIYKERVQYLKSGLDILKQHFQVDIGTLAKDYFQLYQSYMMKNQNNLVNGDNIMSTLFLDLVNQQLNAIINTQNNF</sequence>
<organism evidence="1 2">
    <name type="scientific">Paramecium primaurelia</name>
    <dbReference type="NCBI Taxonomy" id="5886"/>
    <lineage>
        <taxon>Eukaryota</taxon>
        <taxon>Sar</taxon>
        <taxon>Alveolata</taxon>
        <taxon>Ciliophora</taxon>
        <taxon>Intramacronucleata</taxon>
        <taxon>Oligohymenophorea</taxon>
        <taxon>Peniculida</taxon>
        <taxon>Parameciidae</taxon>
        <taxon>Paramecium</taxon>
    </lineage>
</organism>
<dbReference type="Proteomes" id="UP000688137">
    <property type="component" value="Unassembled WGS sequence"/>
</dbReference>
<name>A0A8S1L374_PARPR</name>
<dbReference type="EMBL" id="CAJJDM010000029">
    <property type="protein sequence ID" value="CAD8060695.1"/>
    <property type="molecule type" value="Genomic_DNA"/>
</dbReference>
<dbReference type="OMA" id="EFQFITY"/>
<protein>
    <submittedName>
        <fullName evidence="1">Uncharacterized protein</fullName>
    </submittedName>
</protein>
<reference evidence="1" key="1">
    <citation type="submission" date="2021-01" db="EMBL/GenBank/DDBJ databases">
        <authorList>
            <consortium name="Genoscope - CEA"/>
            <person name="William W."/>
        </authorList>
    </citation>
    <scope>NUCLEOTIDE SEQUENCE</scope>
</reference>
<proteinExistence type="predicted"/>
<evidence type="ECO:0000313" key="1">
    <source>
        <dbReference type="EMBL" id="CAD8060695.1"/>
    </source>
</evidence>
<comment type="caution">
    <text evidence="1">The sequence shown here is derived from an EMBL/GenBank/DDBJ whole genome shotgun (WGS) entry which is preliminary data.</text>
</comment>
<dbReference type="AlphaFoldDB" id="A0A8S1L374"/>
<evidence type="ECO:0000313" key="2">
    <source>
        <dbReference type="Proteomes" id="UP000688137"/>
    </source>
</evidence>
<accession>A0A8S1L374</accession>